<feature type="binding site" evidence="7">
    <location>
        <position position="156"/>
    </location>
    <ligand>
        <name>Zn(2+)</name>
        <dbReference type="ChEBI" id="CHEBI:29105"/>
    </ligand>
</feature>
<keyword evidence="4" id="KW-0805">Transcription regulation</keyword>
<evidence type="ECO:0000256" key="4">
    <source>
        <dbReference type="ARBA" id="ARBA00023015"/>
    </source>
</evidence>
<dbReference type="AlphaFoldDB" id="A0A2P1PNY7"/>
<sequence length="162" mass="18588">MRRWHSADMTRASAHQHGTPQQVIAQIERACTERGIRFTDLRRRVFELIVWSDKPMKAYELLELLKEERDGAAPPTVYRALDFLLENHFIHKLESINAFVSCHHPVEAHTVPFFICDRCGRATEFCDSSVARQLIDHANQLGFTPHAQSLEVHGVCKECSHA</sequence>
<dbReference type="InterPro" id="IPR043135">
    <property type="entry name" value="Fur_C"/>
</dbReference>
<protein>
    <submittedName>
        <fullName evidence="9">Fur family transcriptional regulator</fullName>
    </submittedName>
</protein>
<keyword evidence="6" id="KW-0804">Transcription</keyword>
<evidence type="ECO:0000256" key="6">
    <source>
        <dbReference type="ARBA" id="ARBA00023163"/>
    </source>
</evidence>
<feature type="region of interest" description="Disordered" evidence="8">
    <location>
        <begin position="1"/>
        <end position="20"/>
    </location>
</feature>
<evidence type="ECO:0000256" key="7">
    <source>
        <dbReference type="PIRSR" id="PIRSR602481-1"/>
    </source>
</evidence>
<feature type="binding site" evidence="7">
    <location>
        <position position="116"/>
    </location>
    <ligand>
        <name>Zn(2+)</name>
        <dbReference type="ChEBI" id="CHEBI:29105"/>
    </ligand>
</feature>
<dbReference type="KEGG" id="xba:C7S18_04805"/>
<dbReference type="PANTHER" id="PTHR33202:SF6">
    <property type="entry name" value="ZINC UPTAKE REGULATION PROTEIN"/>
    <property type="match status" value="1"/>
</dbReference>
<accession>A0A2P1PNY7</accession>
<dbReference type="SUPFAM" id="SSF46785">
    <property type="entry name" value="Winged helix' DNA-binding domain"/>
    <property type="match status" value="1"/>
</dbReference>
<keyword evidence="7" id="KW-0479">Metal-binding</keyword>
<dbReference type="InterPro" id="IPR036390">
    <property type="entry name" value="WH_DNA-bd_sf"/>
</dbReference>
<dbReference type="GO" id="GO:1900376">
    <property type="term" value="P:regulation of secondary metabolite biosynthetic process"/>
    <property type="evidence" value="ECO:0007669"/>
    <property type="project" value="TreeGrafter"/>
</dbReference>
<keyword evidence="10" id="KW-1185">Reference proteome</keyword>
<dbReference type="InterPro" id="IPR036388">
    <property type="entry name" value="WH-like_DNA-bd_sf"/>
</dbReference>
<evidence type="ECO:0000256" key="5">
    <source>
        <dbReference type="ARBA" id="ARBA00023125"/>
    </source>
</evidence>
<evidence type="ECO:0000256" key="2">
    <source>
        <dbReference type="ARBA" id="ARBA00022491"/>
    </source>
</evidence>
<dbReference type="Gene3D" id="1.10.10.10">
    <property type="entry name" value="Winged helix-like DNA-binding domain superfamily/Winged helix DNA-binding domain"/>
    <property type="match status" value="1"/>
</dbReference>
<dbReference type="OrthoDB" id="9801127at2"/>
<dbReference type="GO" id="GO:0003700">
    <property type="term" value="F:DNA-binding transcription factor activity"/>
    <property type="evidence" value="ECO:0007669"/>
    <property type="project" value="InterPro"/>
</dbReference>
<dbReference type="GO" id="GO:0000976">
    <property type="term" value="F:transcription cis-regulatory region binding"/>
    <property type="evidence" value="ECO:0007669"/>
    <property type="project" value="TreeGrafter"/>
</dbReference>
<dbReference type="InterPro" id="IPR002481">
    <property type="entry name" value="FUR"/>
</dbReference>
<keyword evidence="3 7" id="KW-0862">Zinc</keyword>
<dbReference type="GO" id="GO:0045892">
    <property type="term" value="P:negative regulation of DNA-templated transcription"/>
    <property type="evidence" value="ECO:0007669"/>
    <property type="project" value="TreeGrafter"/>
</dbReference>
<dbReference type="EMBL" id="CP027860">
    <property type="protein sequence ID" value="AVP96561.1"/>
    <property type="molecule type" value="Genomic_DNA"/>
</dbReference>
<comment type="cofactor">
    <cofactor evidence="7">
        <name>Zn(2+)</name>
        <dbReference type="ChEBI" id="CHEBI:29105"/>
    </cofactor>
    <text evidence="7">Binds 1 zinc ion per subunit.</text>
</comment>
<evidence type="ECO:0000256" key="3">
    <source>
        <dbReference type="ARBA" id="ARBA00022833"/>
    </source>
</evidence>
<evidence type="ECO:0000313" key="10">
    <source>
        <dbReference type="Proteomes" id="UP000241074"/>
    </source>
</evidence>
<reference evidence="9 10" key="1">
    <citation type="submission" date="2018-03" db="EMBL/GenBank/DDBJ databases">
        <title>Ahniella affigens gen. nov., sp. nov., a gammaproteobacterium isolated from sandy soil near a stream.</title>
        <authorList>
            <person name="Ko Y."/>
            <person name="Kim J.-H."/>
        </authorList>
    </citation>
    <scope>NUCLEOTIDE SEQUENCE [LARGE SCALE GENOMIC DNA]</scope>
    <source>
        <strain evidence="9 10">D13</strain>
    </source>
</reference>
<dbReference type="FunFam" id="1.10.10.10:FF:000137">
    <property type="entry name" value="Zinc uptake transcriptional repressor"/>
    <property type="match status" value="1"/>
</dbReference>
<evidence type="ECO:0000256" key="1">
    <source>
        <dbReference type="ARBA" id="ARBA00007957"/>
    </source>
</evidence>
<dbReference type="RefSeq" id="WP_106890489.1">
    <property type="nucleotide sequence ID" value="NZ_CP027860.1"/>
</dbReference>
<organism evidence="9 10">
    <name type="scientific">Ahniella affigens</name>
    <dbReference type="NCBI Taxonomy" id="2021234"/>
    <lineage>
        <taxon>Bacteria</taxon>
        <taxon>Pseudomonadati</taxon>
        <taxon>Pseudomonadota</taxon>
        <taxon>Gammaproteobacteria</taxon>
        <taxon>Lysobacterales</taxon>
        <taxon>Rhodanobacteraceae</taxon>
        <taxon>Ahniella</taxon>
    </lineage>
</organism>
<reference evidence="9 10" key="2">
    <citation type="submission" date="2018-03" db="EMBL/GenBank/DDBJ databases">
        <authorList>
            <person name="Keele B.F."/>
        </authorList>
    </citation>
    <scope>NUCLEOTIDE SEQUENCE [LARGE SCALE GENOMIC DNA]</scope>
    <source>
        <strain evidence="9 10">D13</strain>
    </source>
</reference>
<proteinExistence type="inferred from homology"/>
<feature type="binding site" evidence="7">
    <location>
        <position position="159"/>
    </location>
    <ligand>
        <name>Zn(2+)</name>
        <dbReference type="ChEBI" id="CHEBI:29105"/>
    </ligand>
</feature>
<evidence type="ECO:0000256" key="8">
    <source>
        <dbReference type="SAM" id="MobiDB-lite"/>
    </source>
</evidence>
<dbReference type="GO" id="GO:0005829">
    <property type="term" value="C:cytosol"/>
    <property type="evidence" value="ECO:0007669"/>
    <property type="project" value="TreeGrafter"/>
</dbReference>
<dbReference type="Gene3D" id="3.30.1490.190">
    <property type="match status" value="1"/>
</dbReference>
<dbReference type="Pfam" id="PF01475">
    <property type="entry name" value="FUR"/>
    <property type="match status" value="1"/>
</dbReference>
<feature type="binding site" evidence="7">
    <location>
        <position position="119"/>
    </location>
    <ligand>
        <name>Zn(2+)</name>
        <dbReference type="ChEBI" id="CHEBI:29105"/>
    </ligand>
</feature>
<comment type="similarity">
    <text evidence="1">Belongs to the Fur family.</text>
</comment>
<keyword evidence="2" id="KW-0678">Repressor</keyword>
<dbReference type="GO" id="GO:0008270">
    <property type="term" value="F:zinc ion binding"/>
    <property type="evidence" value="ECO:0007669"/>
    <property type="project" value="TreeGrafter"/>
</dbReference>
<keyword evidence="5" id="KW-0238">DNA-binding</keyword>
<evidence type="ECO:0000313" key="9">
    <source>
        <dbReference type="EMBL" id="AVP96561.1"/>
    </source>
</evidence>
<name>A0A2P1PNY7_9GAMM</name>
<dbReference type="PANTHER" id="PTHR33202">
    <property type="entry name" value="ZINC UPTAKE REGULATION PROTEIN"/>
    <property type="match status" value="1"/>
</dbReference>
<gene>
    <name evidence="9" type="ORF">C7S18_04805</name>
</gene>
<dbReference type="Proteomes" id="UP000241074">
    <property type="component" value="Chromosome"/>
</dbReference>